<name>A0A1B0DHH5_PHLPP</name>
<feature type="region of interest" description="Disordered" evidence="8">
    <location>
        <begin position="745"/>
        <end position="764"/>
    </location>
</feature>
<feature type="compositionally biased region" description="Basic residues" evidence="8">
    <location>
        <begin position="306"/>
        <end position="322"/>
    </location>
</feature>
<evidence type="ECO:0000256" key="5">
    <source>
        <dbReference type="ARBA" id="ARBA00023163"/>
    </source>
</evidence>
<dbReference type="InterPro" id="IPR003034">
    <property type="entry name" value="SAP_dom"/>
</dbReference>
<accession>A0A1B0DHH5</accession>
<dbReference type="GO" id="GO:0005634">
    <property type="term" value="C:nucleus"/>
    <property type="evidence" value="ECO:0007669"/>
    <property type="project" value="UniProtKB-SubCell"/>
</dbReference>
<evidence type="ECO:0000256" key="7">
    <source>
        <dbReference type="SAM" id="Coils"/>
    </source>
</evidence>
<dbReference type="PANTHER" id="PTHR22793">
    <property type="entry name" value="MYOCARDIN-RELATED TRANSCRIPTION FACTOR-RELATED"/>
    <property type="match status" value="1"/>
</dbReference>
<keyword evidence="4 7" id="KW-0175">Coiled coil</keyword>
<feature type="coiled-coil region" evidence="7">
    <location>
        <begin position="509"/>
        <end position="592"/>
    </location>
</feature>
<dbReference type="Gene3D" id="6.10.140.2040">
    <property type="match status" value="1"/>
</dbReference>
<dbReference type="SMART" id="SM00513">
    <property type="entry name" value="SAP"/>
    <property type="match status" value="1"/>
</dbReference>
<dbReference type="VEuPathDB" id="VectorBase:PPAI007609"/>
<feature type="compositionally biased region" description="Low complexity" evidence="8">
    <location>
        <begin position="265"/>
        <end position="287"/>
    </location>
</feature>
<dbReference type="VEuPathDB" id="VectorBase:PPAPM1_010954"/>
<dbReference type="InterPro" id="IPR036361">
    <property type="entry name" value="SAP_dom_sf"/>
</dbReference>
<dbReference type="SMART" id="SM00707">
    <property type="entry name" value="RPEL"/>
    <property type="match status" value="2"/>
</dbReference>
<sequence>MRRPITQLVEQGILPPLKTSPAIHEQRKQLQRAKTGDLLKAKIQQRPDRQELERRHILEHDESHVDPSLAEKQRMLKKARLADQLNSQISHRPGPLELIKKNILHTEEPIERIVKEGLVTFKATSEGLLSRPQQPHSYITFEEDSQSSEGDQRSSPARGSSAGSDVIETAAASAGIVTVALTIPTTGGAVMVTSATPVLQSKFHSILAPYVSSAPPPPPPLPIKNDTIQISSETPQRFAELCQSVVGYVTTNSTLIPIAPAPSPSSLASTSSSLSPISSVPSPQQQPARPTIAPATPKSDAPGKDKYRKKSKSKPVVKARPIKFHEYKGPPNAQKVSSLTSSAQTEETSYQLLLKQQNCLLEYLEGLNKTSSTGQQTPVKSDSSCNSVISQPIPSPAQSVASSTNESCSFSETSTAAEIAKLEKMKVFDLKLQLKKRNLPVSGPKPQLIERLKPYLPLEPVSTVAAGDVVASETTDLDVVSSMSPESDEPENMDVQSYDAIMEDNMSPAVMNEELVKEQQRKIDELQRKLKESQDELLQMKQIQTPVTEAPALTQKMIVKQQLEAKIQKEKLQQLENLKRQQKELIKAEVKSEPQQHVQITDAQLQQLQQQQQQSGKNNVEIVWNGEPTLLLVNLRDKKENHQQTSIPRILVPIAAKADVEPPPLKPQEIQVLGVKSEPPVSVQFDEMSGGAAEALKFITSQTTSTATPTTATKTNGKIPHRNSQLITDVLEILIRNGELPESAAQIPVTPTTPGTATGGAAGPPPLMEGIVFTKPNLPAPTEVPEFGSTSENGGNAVESMDLLSPLHPDPISDAENAVDTLNMFLEQSSTGMDAGGKECDPVDLNHFDDLAFMELMSHQMDMDITEDGPTEPPPPPPPYSRTRREMNPSLQPSLSELIQQQSSGGFFANGGQSTGSGNNNLHSSISNNNLVNEIQMEMDEFSNSLPPFDFPALSGTLSHDVDNPTTPFTFSSVSGLSTSTATTADDAAPTTSVVSSHCGAEQNLYDNAHVAMQQDNLLDLLSFDDLRMSGESMPWSEVDFAV</sequence>
<keyword evidence="6" id="KW-0539">Nucleus</keyword>
<dbReference type="GO" id="GO:0003713">
    <property type="term" value="F:transcription coactivator activity"/>
    <property type="evidence" value="ECO:0007669"/>
    <property type="project" value="TreeGrafter"/>
</dbReference>
<evidence type="ECO:0000313" key="10">
    <source>
        <dbReference type="Proteomes" id="UP000092462"/>
    </source>
</evidence>
<feature type="region of interest" description="Disordered" evidence="8">
    <location>
        <begin position="141"/>
        <end position="164"/>
    </location>
</feature>
<dbReference type="SUPFAM" id="SSF68906">
    <property type="entry name" value="SAP domain"/>
    <property type="match status" value="1"/>
</dbReference>
<dbReference type="Proteomes" id="UP000092462">
    <property type="component" value="Unassembled WGS sequence"/>
</dbReference>
<dbReference type="AlphaFoldDB" id="A0A1B0DHH5"/>
<dbReference type="GO" id="GO:0045944">
    <property type="term" value="P:positive regulation of transcription by RNA polymerase II"/>
    <property type="evidence" value="ECO:0007669"/>
    <property type="project" value="TreeGrafter"/>
</dbReference>
<feature type="compositionally biased region" description="Low complexity" evidence="8">
    <location>
        <begin position="910"/>
        <end position="925"/>
    </location>
</feature>
<feature type="compositionally biased region" description="Pro residues" evidence="8">
    <location>
        <begin position="871"/>
        <end position="880"/>
    </location>
</feature>
<feature type="region of interest" description="Disordered" evidence="8">
    <location>
        <begin position="370"/>
        <end position="403"/>
    </location>
</feature>
<proteinExistence type="predicted"/>
<dbReference type="InterPro" id="IPR004018">
    <property type="entry name" value="RPEL_repeat"/>
</dbReference>
<dbReference type="Gene3D" id="6.10.150.10">
    <property type="match status" value="1"/>
</dbReference>
<protein>
    <submittedName>
        <fullName evidence="9">Uncharacterized protein</fullName>
    </submittedName>
</protein>
<evidence type="ECO:0000256" key="4">
    <source>
        <dbReference type="ARBA" id="ARBA00023054"/>
    </source>
</evidence>
<evidence type="ECO:0000256" key="1">
    <source>
        <dbReference type="ARBA" id="ARBA00004123"/>
    </source>
</evidence>
<keyword evidence="3" id="KW-0805">Transcription regulation</keyword>
<dbReference type="EnsemblMetazoa" id="PPAI007609-RA">
    <property type="protein sequence ID" value="PPAI007609-PA"/>
    <property type="gene ID" value="PPAI007609"/>
</dbReference>
<evidence type="ECO:0000256" key="8">
    <source>
        <dbReference type="SAM" id="MobiDB-lite"/>
    </source>
</evidence>
<feature type="region of interest" description="Disordered" evidence="8">
    <location>
        <begin position="905"/>
        <end position="925"/>
    </location>
</feature>
<keyword evidence="5" id="KW-0804">Transcription</keyword>
<evidence type="ECO:0000313" key="9">
    <source>
        <dbReference type="EnsemblMetazoa" id="PPAI007609-PA"/>
    </source>
</evidence>
<dbReference type="PROSITE" id="PS50800">
    <property type="entry name" value="SAP"/>
    <property type="match status" value="1"/>
</dbReference>
<feature type="region of interest" description="Disordered" evidence="8">
    <location>
        <begin position="265"/>
        <end position="341"/>
    </location>
</feature>
<evidence type="ECO:0000256" key="2">
    <source>
        <dbReference type="ARBA" id="ARBA00022737"/>
    </source>
</evidence>
<keyword evidence="10" id="KW-1185">Reference proteome</keyword>
<dbReference type="PANTHER" id="PTHR22793:SF12">
    <property type="entry name" value="MYOCARDIN-RELATED TRANSCRIPTION FACTOR, ISOFORM H"/>
    <property type="match status" value="1"/>
</dbReference>
<reference evidence="9" key="1">
    <citation type="submission" date="2022-08" db="UniProtKB">
        <authorList>
            <consortium name="EnsemblMetazoa"/>
        </authorList>
    </citation>
    <scope>IDENTIFICATION</scope>
    <source>
        <strain evidence="9">Israel</strain>
    </source>
</reference>
<dbReference type="Pfam" id="PF02037">
    <property type="entry name" value="SAP"/>
    <property type="match status" value="1"/>
</dbReference>
<organism evidence="9 10">
    <name type="scientific">Phlebotomus papatasi</name>
    <name type="common">Sandfly</name>
    <dbReference type="NCBI Taxonomy" id="29031"/>
    <lineage>
        <taxon>Eukaryota</taxon>
        <taxon>Metazoa</taxon>
        <taxon>Ecdysozoa</taxon>
        <taxon>Arthropoda</taxon>
        <taxon>Hexapoda</taxon>
        <taxon>Insecta</taxon>
        <taxon>Pterygota</taxon>
        <taxon>Neoptera</taxon>
        <taxon>Endopterygota</taxon>
        <taxon>Diptera</taxon>
        <taxon>Nematocera</taxon>
        <taxon>Psychodoidea</taxon>
        <taxon>Psychodidae</taxon>
        <taxon>Phlebotomus</taxon>
        <taxon>Phlebotomus</taxon>
    </lineage>
</organism>
<comment type="subcellular location">
    <subcellularLocation>
        <location evidence="1">Nucleus</location>
    </subcellularLocation>
</comment>
<evidence type="ECO:0000256" key="3">
    <source>
        <dbReference type="ARBA" id="ARBA00023015"/>
    </source>
</evidence>
<keyword evidence="2" id="KW-0677">Repeat</keyword>
<feature type="region of interest" description="Disordered" evidence="8">
    <location>
        <begin position="864"/>
        <end position="887"/>
    </location>
</feature>
<feature type="region of interest" description="Disordered" evidence="8">
    <location>
        <begin position="786"/>
        <end position="815"/>
    </location>
</feature>
<dbReference type="PROSITE" id="PS51073">
    <property type="entry name" value="RPEL"/>
    <property type="match status" value="2"/>
</dbReference>
<evidence type="ECO:0000256" key="6">
    <source>
        <dbReference type="ARBA" id="ARBA00023242"/>
    </source>
</evidence>
<dbReference type="EMBL" id="AJVK01061118">
    <property type="status" value="NOT_ANNOTATED_CDS"/>
    <property type="molecule type" value="Genomic_DNA"/>
</dbReference>
<feature type="compositionally biased region" description="Low complexity" evidence="8">
    <location>
        <begin position="153"/>
        <end position="164"/>
    </location>
</feature>
<dbReference type="Gene3D" id="1.10.720.30">
    <property type="entry name" value="SAP domain"/>
    <property type="match status" value="1"/>
</dbReference>
<dbReference type="Pfam" id="PF02755">
    <property type="entry name" value="RPEL"/>
    <property type="match status" value="2"/>
</dbReference>
<dbReference type="InterPro" id="IPR043451">
    <property type="entry name" value="Myocardin-like"/>
</dbReference>